<feature type="compositionally biased region" description="Acidic residues" evidence="1">
    <location>
        <begin position="230"/>
        <end position="240"/>
    </location>
</feature>
<feature type="compositionally biased region" description="Polar residues" evidence="1">
    <location>
        <begin position="196"/>
        <end position="205"/>
    </location>
</feature>
<evidence type="ECO:0000313" key="2">
    <source>
        <dbReference type="EnsemblMetazoa" id="Aqu2.1.08962_001"/>
    </source>
</evidence>
<dbReference type="AlphaFoldDB" id="A0A1X7T3C8"/>
<dbReference type="OrthoDB" id="608866at2759"/>
<dbReference type="Gene3D" id="1.10.246.220">
    <property type="match status" value="1"/>
</dbReference>
<evidence type="ECO:0000256" key="1">
    <source>
        <dbReference type="SAM" id="MobiDB-lite"/>
    </source>
</evidence>
<dbReference type="InParanoid" id="A0A1X7T3C8"/>
<name>A0A1X7T3C8_AMPQE</name>
<protein>
    <submittedName>
        <fullName evidence="2">Uncharacterized protein</fullName>
    </submittedName>
</protein>
<proteinExistence type="predicted"/>
<sequence>MAYNDERLMELDEKLSLMLRTSHKSRPERDLINPVWSFYTRTDTDCEENNPDTESEAELHIEASSLDSPASSPLHSPSSSYHSPMGSPMEPPQGAPSPLGGPSPLGSLSPQGGTSPRGGSSPKGSPSPQGGPSAQDGPSPQGSPSSQGSASPQGLQSPQCNLPTSPHSGPPSATASRISSSPTEPMENEREETKEQAVSSSPIKQRQQERKHPKLRKPAESGVTEVWSTSDEDISSEDNEGLTPKSRLPEGPSYKRRHHRSLINETVSPKQLHLQNRRSLFSRTDIKNLVAGINRNYTFRGSKRDWSMIRRKHDLMHISCMSLKDKWRNLTKYDHVKQTSDGQWILQMD</sequence>
<feature type="compositionally biased region" description="Pro residues" evidence="1">
    <location>
        <begin position="89"/>
        <end position="101"/>
    </location>
</feature>
<feature type="region of interest" description="Disordered" evidence="1">
    <location>
        <begin position="42"/>
        <end position="256"/>
    </location>
</feature>
<organism evidence="2">
    <name type="scientific">Amphimedon queenslandica</name>
    <name type="common">Sponge</name>
    <dbReference type="NCBI Taxonomy" id="400682"/>
    <lineage>
        <taxon>Eukaryota</taxon>
        <taxon>Metazoa</taxon>
        <taxon>Porifera</taxon>
        <taxon>Demospongiae</taxon>
        <taxon>Heteroscleromorpha</taxon>
        <taxon>Haplosclerida</taxon>
        <taxon>Niphatidae</taxon>
        <taxon>Amphimedon</taxon>
    </lineage>
</organism>
<feature type="compositionally biased region" description="Low complexity" evidence="1">
    <location>
        <begin position="63"/>
        <end position="88"/>
    </location>
</feature>
<feature type="compositionally biased region" description="Acidic residues" evidence="1">
    <location>
        <begin position="45"/>
        <end position="56"/>
    </location>
</feature>
<accession>A0A1X7T3C8</accession>
<dbReference type="STRING" id="400682.A0A1X7T3C8"/>
<reference evidence="2" key="1">
    <citation type="submission" date="2017-05" db="UniProtKB">
        <authorList>
            <consortium name="EnsemblMetazoa"/>
        </authorList>
    </citation>
    <scope>IDENTIFICATION</scope>
</reference>
<feature type="compositionally biased region" description="Polar residues" evidence="1">
    <location>
        <begin position="160"/>
        <end position="183"/>
    </location>
</feature>
<feature type="compositionally biased region" description="Low complexity" evidence="1">
    <location>
        <begin position="102"/>
        <end position="159"/>
    </location>
</feature>
<dbReference type="EnsemblMetazoa" id="Aqu2.1.08962_001">
    <property type="protein sequence ID" value="Aqu2.1.08962_001"/>
    <property type="gene ID" value="Aqu2.1.08962"/>
</dbReference>